<dbReference type="RefSeq" id="WP_034569094.1">
    <property type="nucleotide sequence ID" value="NZ_JQBS01000035.1"/>
</dbReference>
<evidence type="ECO:0000256" key="2">
    <source>
        <dbReference type="ARBA" id="ARBA00005417"/>
    </source>
</evidence>
<evidence type="ECO:0000256" key="4">
    <source>
        <dbReference type="ARBA" id="ARBA00022475"/>
    </source>
</evidence>
<dbReference type="Pfam" id="PF00005">
    <property type="entry name" value="ABC_tran"/>
    <property type="match status" value="2"/>
</dbReference>
<evidence type="ECO:0000256" key="8">
    <source>
        <dbReference type="ARBA" id="ARBA00022967"/>
    </source>
</evidence>
<dbReference type="SUPFAM" id="SSF52540">
    <property type="entry name" value="P-loop containing nucleoside triphosphate hydrolases"/>
    <property type="match status" value="2"/>
</dbReference>
<comment type="caution">
    <text evidence="12">The sequence shown here is derived from an EMBL/GenBank/DDBJ whole genome shotgun (WGS) entry which is preliminary data.</text>
</comment>
<dbReference type="AlphaFoldDB" id="A0A0R2HNZ7"/>
<evidence type="ECO:0000256" key="10">
    <source>
        <dbReference type="ARBA" id="ARBA00025157"/>
    </source>
</evidence>
<proteinExistence type="inferred from homology"/>
<dbReference type="InterPro" id="IPR050095">
    <property type="entry name" value="ECF_ABC_transporter_ATP-bd"/>
</dbReference>
<dbReference type="InterPro" id="IPR015856">
    <property type="entry name" value="ABC_transpr_CbiO/EcfA_su"/>
</dbReference>
<dbReference type="SMART" id="SM00382">
    <property type="entry name" value="AAA"/>
    <property type="match status" value="2"/>
</dbReference>
<feature type="domain" description="ABC transporter" evidence="11">
    <location>
        <begin position="277"/>
        <end position="500"/>
    </location>
</feature>
<dbReference type="PANTHER" id="PTHR43553:SF23">
    <property type="entry name" value="ABC TRANSPORTER ATP-BINDING COMPONENT"/>
    <property type="match status" value="1"/>
</dbReference>
<dbReference type="PROSITE" id="PS00211">
    <property type="entry name" value="ABC_TRANSPORTER_1"/>
    <property type="match status" value="1"/>
</dbReference>
<protein>
    <submittedName>
        <fullName evidence="12">ABC transporter, ATP-binding protein</fullName>
    </submittedName>
</protein>
<dbReference type="PATRIC" id="fig|1449336.4.peg.2223"/>
<name>A0A0R2HNZ7_CARDV</name>
<dbReference type="GeneID" id="89589176"/>
<evidence type="ECO:0000256" key="5">
    <source>
        <dbReference type="ARBA" id="ARBA00022737"/>
    </source>
</evidence>
<evidence type="ECO:0000313" key="13">
    <source>
        <dbReference type="Proteomes" id="UP000051658"/>
    </source>
</evidence>
<keyword evidence="13" id="KW-1185">Reference proteome</keyword>
<comment type="function">
    <text evidence="10">Probably part of an ABC transporter complex. Responsible for energy coupling to the transport system.</text>
</comment>
<reference evidence="12 13" key="1">
    <citation type="journal article" date="2015" name="Genome Announc.">
        <title>Expanding the biotechnology potential of lactobacilli through comparative genomics of 213 strains and associated genera.</title>
        <authorList>
            <person name="Sun Z."/>
            <person name="Harris H.M."/>
            <person name="McCann A."/>
            <person name="Guo C."/>
            <person name="Argimon S."/>
            <person name="Zhang W."/>
            <person name="Yang X."/>
            <person name="Jeffery I.B."/>
            <person name="Cooney J.C."/>
            <person name="Kagawa T.F."/>
            <person name="Liu W."/>
            <person name="Song Y."/>
            <person name="Salvetti E."/>
            <person name="Wrobel A."/>
            <person name="Rasinkangas P."/>
            <person name="Parkhill J."/>
            <person name="Rea M.C."/>
            <person name="O'Sullivan O."/>
            <person name="Ritari J."/>
            <person name="Douillard F.P."/>
            <person name="Paul Ross R."/>
            <person name="Yang R."/>
            <person name="Briner A.E."/>
            <person name="Felis G.E."/>
            <person name="de Vos W.M."/>
            <person name="Barrangou R."/>
            <person name="Klaenhammer T.R."/>
            <person name="Caufield P.W."/>
            <person name="Cui Y."/>
            <person name="Zhang H."/>
            <person name="O'Toole P.W."/>
        </authorList>
    </citation>
    <scope>NUCLEOTIDE SEQUENCE [LARGE SCALE GENOMIC DNA]</scope>
    <source>
        <strain evidence="12 13">DSM 20623</strain>
    </source>
</reference>
<dbReference type="Proteomes" id="UP000051658">
    <property type="component" value="Unassembled WGS sequence"/>
</dbReference>
<dbReference type="GO" id="GO:0042626">
    <property type="term" value="F:ATPase-coupled transmembrane transporter activity"/>
    <property type="evidence" value="ECO:0007669"/>
    <property type="project" value="TreeGrafter"/>
</dbReference>
<dbReference type="GO" id="GO:0005524">
    <property type="term" value="F:ATP binding"/>
    <property type="evidence" value="ECO:0007669"/>
    <property type="project" value="UniProtKB-KW"/>
</dbReference>
<keyword evidence="6" id="KW-0547">Nucleotide-binding</keyword>
<organism evidence="12 13">
    <name type="scientific">Carnobacterium divergens DSM 20623</name>
    <dbReference type="NCBI Taxonomy" id="1449336"/>
    <lineage>
        <taxon>Bacteria</taxon>
        <taxon>Bacillati</taxon>
        <taxon>Bacillota</taxon>
        <taxon>Bacilli</taxon>
        <taxon>Lactobacillales</taxon>
        <taxon>Carnobacteriaceae</taxon>
        <taxon>Carnobacterium</taxon>
    </lineage>
</organism>
<evidence type="ECO:0000259" key="11">
    <source>
        <dbReference type="PROSITE" id="PS50893"/>
    </source>
</evidence>
<feature type="domain" description="ABC transporter" evidence="11">
    <location>
        <begin position="13"/>
        <end position="251"/>
    </location>
</feature>
<dbReference type="EMBL" id="JQBS01000035">
    <property type="protein sequence ID" value="KRN54601.1"/>
    <property type="molecule type" value="Genomic_DNA"/>
</dbReference>
<keyword evidence="8" id="KW-1278">Translocase</keyword>
<dbReference type="InterPro" id="IPR003439">
    <property type="entry name" value="ABC_transporter-like_ATP-bd"/>
</dbReference>
<evidence type="ECO:0000256" key="3">
    <source>
        <dbReference type="ARBA" id="ARBA00022448"/>
    </source>
</evidence>
<gene>
    <name evidence="12" type="ORF">IV74_GL002185</name>
</gene>
<dbReference type="GO" id="GO:0043190">
    <property type="term" value="C:ATP-binding cassette (ABC) transporter complex"/>
    <property type="evidence" value="ECO:0007669"/>
    <property type="project" value="TreeGrafter"/>
</dbReference>
<sequence>MYPNQTKNKEPIIELNNVSFSYDSDHYLLKNISCSILEGEFILLTGPSGGGKTTLTRVINGIIPYFFGGERSGTVQVQGTEISEQSSWELAEILGSVFQDPRSQFFAPIVKDEIAFFCENYSFPSEEIKKRVTFASEELGIQHLLKKEVIQLSSGEKQKVAVASIRVANQKIYVLDEPSANLDSQATLELQSILMDWKKAGHTIIIAEHRLYYLSDLIDRAFYLKNGLLEHIFTKDEWQNLTQEQLKKYGLRSPVLHWDDSGCSPVRLQSSASVNKIEVEQLSIGFPKSKKNIGTKLDFQLKSGEVVALIGGNGVGKTTLAKTLSGLMKEKAGTIRLNQQKIATKKRSQLAWYVMQEADYQLFSASVLEELMIGKKRTPELKNKAEEVLKALDLWSVHSRHPASLSGGQKQRLTIGVALMQEVPLVILDEPTAGLDGGNLHRIVKVIEKQAALGTIFLMISHDFELINQVAQRVLVLKDGHMEKDYILTSERSQWVLQDMLG</sequence>
<evidence type="ECO:0000256" key="9">
    <source>
        <dbReference type="ARBA" id="ARBA00023136"/>
    </source>
</evidence>
<evidence type="ECO:0000256" key="1">
    <source>
        <dbReference type="ARBA" id="ARBA00004202"/>
    </source>
</evidence>
<dbReference type="Gene3D" id="3.40.50.300">
    <property type="entry name" value="P-loop containing nucleotide triphosphate hydrolases"/>
    <property type="match status" value="2"/>
</dbReference>
<evidence type="ECO:0000313" key="12">
    <source>
        <dbReference type="EMBL" id="KRN54601.1"/>
    </source>
</evidence>
<dbReference type="InterPro" id="IPR003593">
    <property type="entry name" value="AAA+_ATPase"/>
</dbReference>
<dbReference type="CDD" id="cd03225">
    <property type="entry name" value="ABC_cobalt_CbiO_domain1"/>
    <property type="match status" value="1"/>
</dbReference>
<keyword evidence="4" id="KW-1003">Cell membrane</keyword>
<dbReference type="PANTHER" id="PTHR43553">
    <property type="entry name" value="HEAVY METAL TRANSPORTER"/>
    <property type="match status" value="1"/>
</dbReference>
<accession>A0A0R2HNZ7</accession>
<keyword evidence="5" id="KW-0677">Repeat</keyword>
<dbReference type="InterPro" id="IPR027417">
    <property type="entry name" value="P-loop_NTPase"/>
</dbReference>
<keyword evidence="9" id="KW-0472">Membrane</keyword>
<keyword evidence="3" id="KW-0813">Transport</keyword>
<dbReference type="eggNOG" id="COG1129">
    <property type="taxonomic scope" value="Bacteria"/>
</dbReference>
<keyword evidence="7 12" id="KW-0067">ATP-binding</keyword>
<comment type="subcellular location">
    <subcellularLocation>
        <location evidence="1">Cell membrane</location>
        <topology evidence="1">Peripheral membrane protein</topology>
    </subcellularLocation>
</comment>
<evidence type="ECO:0000256" key="7">
    <source>
        <dbReference type="ARBA" id="ARBA00022840"/>
    </source>
</evidence>
<dbReference type="PROSITE" id="PS50893">
    <property type="entry name" value="ABC_TRANSPORTER_2"/>
    <property type="match status" value="2"/>
</dbReference>
<comment type="similarity">
    <text evidence="2">Belongs to the ABC transporter superfamily.</text>
</comment>
<dbReference type="GO" id="GO:0016887">
    <property type="term" value="F:ATP hydrolysis activity"/>
    <property type="evidence" value="ECO:0007669"/>
    <property type="project" value="InterPro"/>
</dbReference>
<evidence type="ECO:0000256" key="6">
    <source>
        <dbReference type="ARBA" id="ARBA00022741"/>
    </source>
</evidence>
<dbReference type="InterPro" id="IPR017871">
    <property type="entry name" value="ABC_transporter-like_CS"/>
</dbReference>